<proteinExistence type="inferred from homology"/>
<dbReference type="PANTHER" id="PTHR22911:SF137">
    <property type="entry name" value="SOLUTE CARRIER FAMILY 35 MEMBER G2-RELATED"/>
    <property type="match status" value="1"/>
</dbReference>
<evidence type="ECO:0000256" key="7">
    <source>
        <dbReference type="ARBA" id="ARBA00023136"/>
    </source>
</evidence>
<evidence type="ECO:0000256" key="2">
    <source>
        <dbReference type="ARBA" id="ARBA00007362"/>
    </source>
</evidence>
<gene>
    <name evidence="10" type="primary">rarD</name>
    <name evidence="10" type="ORF">GCM10011289_14720</name>
</gene>
<keyword evidence="7 8" id="KW-0472">Membrane</keyword>
<feature type="transmembrane region" description="Helical" evidence="8">
    <location>
        <begin position="39"/>
        <end position="58"/>
    </location>
</feature>
<protein>
    <submittedName>
        <fullName evidence="10">Permease</fullName>
    </submittedName>
</protein>
<dbReference type="NCBIfam" id="TIGR00688">
    <property type="entry name" value="rarD"/>
    <property type="match status" value="1"/>
</dbReference>
<comment type="similarity">
    <text evidence="2">Belongs to the EamA transporter family.</text>
</comment>
<dbReference type="GO" id="GO:0005886">
    <property type="term" value="C:plasma membrane"/>
    <property type="evidence" value="ECO:0007669"/>
    <property type="project" value="UniProtKB-SubCell"/>
</dbReference>
<feature type="transmembrane region" description="Helical" evidence="8">
    <location>
        <begin position="78"/>
        <end position="96"/>
    </location>
</feature>
<evidence type="ECO:0000256" key="5">
    <source>
        <dbReference type="ARBA" id="ARBA00022692"/>
    </source>
</evidence>
<keyword evidence="3" id="KW-0813">Transport</keyword>
<evidence type="ECO:0000313" key="10">
    <source>
        <dbReference type="EMBL" id="GGY12551.1"/>
    </source>
</evidence>
<evidence type="ECO:0000256" key="4">
    <source>
        <dbReference type="ARBA" id="ARBA00022475"/>
    </source>
</evidence>
<keyword evidence="5 8" id="KW-0812">Transmembrane</keyword>
<feature type="transmembrane region" description="Helical" evidence="8">
    <location>
        <begin position="279"/>
        <end position="297"/>
    </location>
</feature>
<evidence type="ECO:0000259" key="9">
    <source>
        <dbReference type="Pfam" id="PF00892"/>
    </source>
</evidence>
<comment type="caution">
    <text evidence="10">The sequence shown here is derived from an EMBL/GenBank/DDBJ whole genome shotgun (WGS) entry which is preliminary data.</text>
</comment>
<dbReference type="InterPro" id="IPR037185">
    <property type="entry name" value="EmrE-like"/>
</dbReference>
<reference evidence="10" key="1">
    <citation type="journal article" date="2014" name="Int. J. Syst. Evol. Microbiol.">
        <title>Complete genome sequence of Corynebacterium casei LMG S-19264T (=DSM 44701T), isolated from a smear-ripened cheese.</title>
        <authorList>
            <consortium name="US DOE Joint Genome Institute (JGI-PGF)"/>
            <person name="Walter F."/>
            <person name="Albersmeier A."/>
            <person name="Kalinowski J."/>
            <person name="Ruckert C."/>
        </authorList>
    </citation>
    <scope>NUCLEOTIDE SEQUENCE</scope>
    <source>
        <strain evidence="10">KCTC 32182</strain>
    </source>
</reference>
<feature type="domain" description="EamA" evidence="9">
    <location>
        <begin position="188"/>
        <end position="319"/>
    </location>
</feature>
<evidence type="ECO:0000256" key="1">
    <source>
        <dbReference type="ARBA" id="ARBA00004651"/>
    </source>
</evidence>
<feature type="domain" description="EamA" evidence="9">
    <location>
        <begin position="43"/>
        <end position="179"/>
    </location>
</feature>
<dbReference type="Proteomes" id="UP000645257">
    <property type="component" value="Unassembled WGS sequence"/>
</dbReference>
<evidence type="ECO:0000256" key="6">
    <source>
        <dbReference type="ARBA" id="ARBA00022989"/>
    </source>
</evidence>
<feature type="transmembrane region" description="Helical" evidence="8">
    <location>
        <begin position="309"/>
        <end position="327"/>
    </location>
</feature>
<dbReference type="EMBL" id="BMYX01000006">
    <property type="protein sequence ID" value="GGY12551.1"/>
    <property type="molecule type" value="Genomic_DNA"/>
</dbReference>
<dbReference type="Pfam" id="PF00892">
    <property type="entry name" value="EamA"/>
    <property type="match status" value="2"/>
</dbReference>
<feature type="transmembrane region" description="Helical" evidence="8">
    <location>
        <begin position="108"/>
        <end position="127"/>
    </location>
</feature>
<feature type="transmembrane region" description="Helical" evidence="8">
    <location>
        <begin position="214"/>
        <end position="237"/>
    </location>
</feature>
<evidence type="ECO:0000256" key="3">
    <source>
        <dbReference type="ARBA" id="ARBA00022448"/>
    </source>
</evidence>
<feature type="transmembrane region" description="Helical" evidence="8">
    <location>
        <begin position="163"/>
        <end position="180"/>
    </location>
</feature>
<organism evidence="10 11">
    <name type="scientific">Paludibacterium paludis</name>
    <dbReference type="NCBI Taxonomy" id="1225769"/>
    <lineage>
        <taxon>Bacteria</taxon>
        <taxon>Pseudomonadati</taxon>
        <taxon>Pseudomonadota</taxon>
        <taxon>Betaproteobacteria</taxon>
        <taxon>Neisseriales</taxon>
        <taxon>Chromobacteriaceae</taxon>
        <taxon>Paludibacterium</taxon>
    </lineage>
</organism>
<name>A0A918U981_9NEIS</name>
<dbReference type="SUPFAM" id="SSF103481">
    <property type="entry name" value="Multidrug resistance efflux transporter EmrE"/>
    <property type="match status" value="2"/>
</dbReference>
<reference evidence="10" key="2">
    <citation type="submission" date="2020-09" db="EMBL/GenBank/DDBJ databases">
        <authorList>
            <person name="Sun Q."/>
            <person name="Kim S."/>
        </authorList>
    </citation>
    <scope>NUCLEOTIDE SEQUENCE</scope>
    <source>
        <strain evidence="10">KCTC 32182</strain>
    </source>
</reference>
<feature type="transmembrane region" description="Helical" evidence="8">
    <location>
        <begin position="249"/>
        <end position="267"/>
    </location>
</feature>
<accession>A0A918U981</accession>
<comment type="subcellular location">
    <subcellularLocation>
        <location evidence="1">Cell membrane</location>
        <topology evidence="1">Multi-pass membrane protein</topology>
    </subcellularLocation>
</comment>
<keyword evidence="11" id="KW-1185">Reference proteome</keyword>
<dbReference type="PANTHER" id="PTHR22911">
    <property type="entry name" value="ACYL-MALONYL CONDENSING ENZYME-RELATED"/>
    <property type="match status" value="1"/>
</dbReference>
<keyword evidence="4" id="KW-1003">Cell membrane</keyword>
<evidence type="ECO:0000313" key="11">
    <source>
        <dbReference type="Proteomes" id="UP000645257"/>
    </source>
</evidence>
<feature type="transmembrane region" description="Helical" evidence="8">
    <location>
        <begin position="139"/>
        <end position="156"/>
    </location>
</feature>
<dbReference type="InterPro" id="IPR004626">
    <property type="entry name" value="RarD"/>
</dbReference>
<feature type="transmembrane region" description="Helical" evidence="8">
    <location>
        <begin position="186"/>
        <end position="202"/>
    </location>
</feature>
<evidence type="ECO:0000256" key="8">
    <source>
        <dbReference type="SAM" id="Phobius"/>
    </source>
</evidence>
<dbReference type="InterPro" id="IPR000620">
    <property type="entry name" value="EamA_dom"/>
</dbReference>
<sequence length="333" mass="35539">MCQRSIFSPARVSGAVCGYPHETLIVSPKDIMQASPKDGGASAGALYAVGAYLCWGLFPLYWKPLHGIPAFEILCHRVFWSALFVAALLVATRGAGPLLASLRDPRRVGVFALSSLMLSANWMLYIWAVNSGHVVESSLGYFINPLFNVFLGRMVLGERLGRVQAVSVALAAVGVIWLTVRLGQVPWIALALAASFGLYGLLRKRAPLPSLQGLALETFLMLPVAAGVLLWCEASGIGHFGHVSLPENLLLAGAGVVTAVPLLMFAAAARRLTLTSLGLVQYISPTMQLLLGVLLFGEPFGGDRLAGFAFIWAGLLLYSGHSLLRFARRPAAA</sequence>
<keyword evidence="6 8" id="KW-1133">Transmembrane helix</keyword>
<dbReference type="AlphaFoldDB" id="A0A918U981"/>